<dbReference type="InterPro" id="IPR036365">
    <property type="entry name" value="PGBD-like_sf"/>
</dbReference>
<protein>
    <recommendedName>
        <fullName evidence="7">MurNAc-LAA domain-containing protein</fullName>
    </recommendedName>
</protein>
<dbReference type="GO" id="GO:0008745">
    <property type="term" value="F:N-acetylmuramoyl-L-alanine amidase activity"/>
    <property type="evidence" value="ECO:0007669"/>
    <property type="project" value="InterPro"/>
</dbReference>
<sequence length="419" mass="47149">MLHELLKGFIFSLTLVFGILSVTLAVFLVNRLGYNFSEYLVGSVFPVTITPEDLHRTYTSRSQKIRVLIVPGHDNEYSGGYYRGIREADLNLVLAKELYDQFEPDERFSVFTARDFTTGAYTPEFENFFKNQESTIRKFRDNLRSNMKLFVAHGTIQRNTPIDRNPVNNIVSLRLYGINKWANDNDIDIVFHVHFNDYPGRSANRPGKYSGFAVYAPENQYGNAMASVDVARTLYTQLARNFSPSDLPIEQGGFLQDQELIAVGSNASRNGVSLLVEYGYIYEPQFVNVETRGPIIKELAFHTYRGIDNYFKKRLYTDALETTLLPFNWSTVLRKGMAGSRAVLALQAALKGEGLYPPLSETSRTCPINGNFGPCTENAVRLFQERYFADVLAPYGLAQGTGVVGPSTLSLLNKLHGSL</sequence>
<keyword evidence="1" id="KW-0378">Hydrolase</keyword>
<keyword evidence="2" id="KW-0472">Membrane</keyword>
<dbReference type="InterPro" id="IPR036366">
    <property type="entry name" value="PGBDSf"/>
</dbReference>
<dbReference type="STRING" id="1802129.A3J04_02400"/>
<dbReference type="InterPro" id="IPR002477">
    <property type="entry name" value="Peptidoglycan-bd-like"/>
</dbReference>
<evidence type="ECO:0008006" key="7">
    <source>
        <dbReference type="Google" id="ProtNLM"/>
    </source>
</evidence>
<evidence type="ECO:0000259" key="4">
    <source>
        <dbReference type="Pfam" id="PF01520"/>
    </source>
</evidence>
<dbReference type="GO" id="GO:0030288">
    <property type="term" value="C:outer membrane-bounded periplasmic space"/>
    <property type="evidence" value="ECO:0007669"/>
    <property type="project" value="TreeGrafter"/>
</dbReference>
<evidence type="ECO:0000259" key="3">
    <source>
        <dbReference type="Pfam" id="PF01471"/>
    </source>
</evidence>
<dbReference type="InterPro" id="IPR002508">
    <property type="entry name" value="MurNAc-LAA_cat"/>
</dbReference>
<feature type="domain" description="MurNAc-LAA" evidence="4">
    <location>
        <begin position="67"/>
        <end position="285"/>
    </location>
</feature>
<evidence type="ECO:0000313" key="5">
    <source>
        <dbReference type="EMBL" id="OGZ54830.1"/>
    </source>
</evidence>
<dbReference type="Pfam" id="PF01520">
    <property type="entry name" value="Amidase_3"/>
    <property type="match status" value="1"/>
</dbReference>
<dbReference type="Gene3D" id="1.10.101.10">
    <property type="entry name" value="PGBD-like superfamily/PGBD"/>
    <property type="match status" value="1"/>
</dbReference>
<dbReference type="InterPro" id="IPR050695">
    <property type="entry name" value="N-acetylmuramoyl_amidase_3"/>
</dbReference>
<accession>A0A1G2GXL1</accession>
<dbReference type="SUPFAM" id="SSF53187">
    <property type="entry name" value="Zn-dependent exopeptidases"/>
    <property type="match status" value="1"/>
</dbReference>
<organism evidence="5 6">
    <name type="scientific">Candidatus Ryanbacteria bacterium RIFCSPLOWO2_02_FULL_47_14</name>
    <dbReference type="NCBI Taxonomy" id="1802129"/>
    <lineage>
        <taxon>Bacteria</taxon>
        <taxon>Candidatus Ryaniibacteriota</taxon>
    </lineage>
</organism>
<keyword evidence="2" id="KW-0812">Transmembrane</keyword>
<dbReference type="EMBL" id="MHNZ01000043">
    <property type="protein sequence ID" value="OGZ54830.1"/>
    <property type="molecule type" value="Genomic_DNA"/>
</dbReference>
<dbReference type="PANTHER" id="PTHR30404:SF0">
    <property type="entry name" value="N-ACETYLMURAMOYL-L-ALANINE AMIDASE AMIC"/>
    <property type="match status" value="1"/>
</dbReference>
<dbReference type="PANTHER" id="PTHR30404">
    <property type="entry name" value="N-ACETYLMURAMOYL-L-ALANINE AMIDASE"/>
    <property type="match status" value="1"/>
</dbReference>
<dbReference type="Proteomes" id="UP000177954">
    <property type="component" value="Unassembled WGS sequence"/>
</dbReference>
<evidence type="ECO:0000256" key="2">
    <source>
        <dbReference type="SAM" id="Phobius"/>
    </source>
</evidence>
<dbReference type="SUPFAM" id="SSF47090">
    <property type="entry name" value="PGBD-like"/>
    <property type="match status" value="1"/>
</dbReference>
<reference evidence="5 6" key="1">
    <citation type="journal article" date="2016" name="Nat. Commun.">
        <title>Thousands of microbial genomes shed light on interconnected biogeochemical processes in an aquifer system.</title>
        <authorList>
            <person name="Anantharaman K."/>
            <person name="Brown C.T."/>
            <person name="Hug L.A."/>
            <person name="Sharon I."/>
            <person name="Castelle C.J."/>
            <person name="Probst A.J."/>
            <person name="Thomas B.C."/>
            <person name="Singh A."/>
            <person name="Wilkins M.J."/>
            <person name="Karaoz U."/>
            <person name="Brodie E.L."/>
            <person name="Williams K.H."/>
            <person name="Hubbard S.S."/>
            <person name="Banfield J.F."/>
        </authorList>
    </citation>
    <scope>NUCLEOTIDE SEQUENCE [LARGE SCALE GENOMIC DNA]</scope>
</reference>
<dbReference type="AlphaFoldDB" id="A0A1G2GXL1"/>
<dbReference type="Pfam" id="PF01471">
    <property type="entry name" value="PG_binding_1"/>
    <property type="match status" value="1"/>
</dbReference>
<dbReference type="Gene3D" id="3.40.630.40">
    <property type="entry name" value="Zn-dependent exopeptidases"/>
    <property type="match status" value="1"/>
</dbReference>
<evidence type="ECO:0000256" key="1">
    <source>
        <dbReference type="ARBA" id="ARBA00022801"/>
    </source>
</evidence>
<comment type="caution">
    <text evidence="5">The sequence shown here is derived from an EMBL/GenBank/DDBJ whole genome shotgun (WGS) entry which is preliminary data.</text>
</comment>
<proteinExistence type="predicted"/>
<keyword evidence="2" id="KW-1133">Transmembrane helix</keyword>
<feature type="domain" description="Peptidoglycan binding-like" evidence="3">
    <location>
        <begin position="342"/>
        <end position="412"/>
    </location>
</feature>
<evidence type="ECO:0000313" key="6">
    <source>
        <dbReference type="Proteomes" id="UP000177954"/>
    </source>
</evidence>
<name>A0A1G2GXL1_9BACT</name>
<dbReference type="GO" id="GO:0009253">
    <property type="term" value="P:peptidoglycan catabolic process"/>
    <property type="evidence" value="ECO:0007669"/>
    <property type="project" value="InterPro"/>
</dbReference>
<gene>
    <name evidence="5" type="ORF">A3J04_02400</name>
</gene>
<feature type="transmembrane region" description="Helical" evidence="2">
    <location>
        <begin position="6"/>
        <end position="29"/>
    </location>
</feature>